<dbReference type="NCBIfam" id="NF033631">
    <property type="entry name" value="SLATT_5"/>
    <property type="match status" value="1"/>
</dbReference>
<proteinExistence type="predicted"/>
<sequence length="183" mass="21630">MTINDKIWWTRKAKIEQETRLLRYEFHSQALLIWYSFFTVTISILQIPKNDIPFHPSTLVVFSVLTLVMSAIVSAQKFHSRSEKVKTCYEKLNTIMLLSKEDKAKEYEDALNLCENHIKADHHISKVNVYFSTKKSKRDELYPPLTLKDFYETFISKCKYYLTIIILYTLPFSSSSVMSFYIK</sequence>
<dbReference type="Pfam" id="PF18160">
    <property type="entry name" value="SLATT_5"/>
    <property type="match status" value="1"/>
</dbReference>
<dbReference type="RefSeq" id="WP_279678658.1">
    <property type="nucleotide sequence ID" value="NZ_JAOCCL010000004.1"/>
</dbReference>
<evidence type="ECO:0000313" key="4">
    <source>
        <dbReference type="Proteomes" id="UP001160116"/>
    </source>
</evidence>
<feature type="transmembrane region" description="Helical" evidence="1">
    <location>
        <begin position="30"/>
        <end position="48"/>
    </location>
</feature>
<feature type="domain" description="SMODS and SLOG-associating 2TM effector" evidence="2">
    <location>
        <begin position="4"/>
        <end position="169"/>
    </location>
</feature>
<dbReference type="AlphaFoldDB" id="A0AA42M8S7"/>
<organism evidence="3 4">
    <name type="scientific">Acinetobacter johnsonii</name>
    <dbReference type="NCBI Taxonomy" id="40214"/>
    <lineage>
        <taxon>Bacteria</taxon>
        <taxon>Pseudomonadati</taxon>
        <taxon>Pseudomonadota</taxon>
        <taxon>Gammaproteobacteria</taxon>
        <taxon>Moraxellales</taxon>
        <taxon>Moraxellaceae</taxon>
        <taxon>Acinetobacter</taxon>
    </lineage>
</organism>
<reference evidence="3" key="1">
    <citation type="submission" date="2022-09" db="EMBL/GenBank/DDBJ databases">
        <title>Intensive care unit water sources are persistently colonized with multi-drug resistant bacteria and are the site of extensive horizontal gene transfer of antibiotic resistance genes.</title>
        <authorList>
            <person name="Diorio-Toth L."/>
        </authorList>
    </citation>
    <scope>NUCLEOTIDE SEQUENCE</scope>
    <source>
        <strain evidence="3">GD03885</strain>
    </source>
</reference>
<protein>
    <submittedName>
        <fullName evidence="3">SLATT domain-containing protein</fullName>
    </submittedName>
</protein>
<keyword evidence="1" id="KW-1133">Transmembrane helix</keyword>
<name>A0AA42M8S7_ACIJO</name>
<dbReference type="InterPro" id="IPR041115">
    <property type="entry name" value="SLATT_5"/>
</dbReference>
<evidence type="ECO:0000313" key="3">
    <source>
        <dbReference type="EMBL" id="MDH0825446.1"/>
    </source>
</evidence>
<evidence type="ECO:0000259" key="2">
    <source>
        <dbReference type="Pfam" id="PF18160"/>
    </source>
</evidence>
<keyword evidence="1" id="KW-0472">Membrane</keyword>
<feature type="transmembrane region" description="Helical" evidence="1">
    <location>
        <begin position="54"/>
        <end position="75"/>
    </location>
</feature>
<gene>
    <name evidence="3" type="ORF">N5C97_02825</name>
</gene>
<keyword evidence="1" id="KW-0812">Transmembrane</keyword>
<dbReference type="EMBL" id="JAOCCL010000004">
    <property type="protein sequence ID" value="MDH0825446.1"/>
    <property type="molecule type" value="Genomic_DNA"/>
</dbReference>
<dbReference type="Proteomes" id="UP001160116">
    <property type="component" value="Unassembled WGS sequence"/>
</dbReference>
<evidence type="ECO:0000256" key="1">
    <source>
        <dbReference type="SAM" id="Phobius"/>
    </source>
</evidence>
<feature type="transmembrane region" description="Helical" evidence="1">
    <location>
        <begin position="160"/>
        <end position="182"/>
    </location>
</feature>
<comment type="caution">
    <text evidence="3">The sequence shown here is derived from an EMBL/GenBank/DDBJ whole genome shotgun (WGS) entry which is preliminary data.</text>
</comment>
<accession>A0AA42M8S7</accession>